<dbReference type="PANTHER" id="PTHR43115:SF4">
    <property type="entry name" value="DEHYDROGENASE_REDUCTASE SDR FAMILY MEMBER 11"/>
    <property type="match status" value="1"/>
</dbReference>
<evidence type="ECO:0000256" key="1">
    <source>
        <dbReference type="ARBA" id="ARBA00006484"/>
    </source>
</evidence>
<dbReference type="eggNOG" id="KOG1205">
    <property type="taxonomic scope" value="Eukaryota"/>
</dbReference>
<comment type="similarity">
    <text evidence="1 4">Belongs to the short-chain dehydrogenases/reductases (SDR) family.</text>
</comment>
<dbReference type="RefSeq" id="XP_007754705.1">
    <property type="nucleotide sequence ID" value="XM_007756515.1"/>
</dbReference>
<evidence type="ECO:0000256" key="2">
    <source>
        <dbReference type="ARBA" id="ARBA00022857"/>
    </source>
</evidence>
<dbReference type="InterPro" id="IPR002347">
    <property type="entry name" value="SDR_fam"/>
</dbReference>
<dbReference type="GeneID" id="19177090"/>
<protein>
    <submittedName>
        <fullName evidence="5">Uncharacterized protein</fullName>
    </submittedName>
</protein>
<dbReference type="InterPro" id="IPR020904">
    <property type="entry name" value="Sc_DH/Rdtase_CS"/>
</dbReference>
<proteinExistence type="inferred from homology"/>
<sequence length="291" mass="32336">MPFSTKIEHFESYDRISPAKLSSEYASKNVLISGGGYGIGASIARSFAEAHVASIVIVGRTESRLKATAEELKRDYPEPKVEYRVVDIASEESVKDLFASITIPLDVLVNNAGYLSKRENFVHADMKEWWRSFEVNVLGTAMVLQQFLQGRAKQNAKEQAVVINVNSVAAYNVLLPSLLSSYVGSKAAMWRMMETISMDILDETVLPGSARLISIHPGAVETDMYWKAGLDGVVQIESTNPQLAGDFVVWCASQEAAFLANRLVWVNWDVDELVARKEEIVDKDMFRTSMS</sequence>
<dbReference type="HOGENOM" id="CLU_010194_8_2_1"/>
<dbReference type="PANTHER" id="PTHR43115">
    <property type="entry name" value="DEHYDROGENASE/REDUCTASE SDR FAMILY MEMBER 11"/>
    <property type="match status" value="1"/>
</dbReference>
<dbReference type="AlphaFoldDB" id="W9WBV3"/>
<accession>W9WBV3</accession>
<dbReference type="Proteomes" id="UP000019473">
    <property type="component" value="Unassembled WGS sequence"/>
</dbReference>
<dbReference type="EMBL" id="AMGW01000002">
    <property type="protein sequence ID" value="EXJ62051.1"/>
    <property type="molecule type" value="Genomic_DNA"/>
</dbReference>
<dbReference type="CDD" id="cd05233">
    <property type="entry name" value="SDR_c"/>
    <property type="match status" value="1"/>
</dbReference>
<dbReference type="OrthoDB" id="1933717at2759"/>
<evidence type="ECO:0000313" key="6">
    <source>
        <dbReference type="Proteomes" id="UP000019473"/>
    </source>
</evidence>
<dbReference type="STRING" id="1182544.W9WBV3"/>
<evidence type="ECO:0000256" key="3">
    <source>
        <dbReference type="ARBA" id="ARBA00023002"/>
    </source>
</evidence>
<comment type="caution">
    <text evidence="5">The sequence shown here is derived from an EMBL/GenBank/DDBJ whole genome shotgun (WGS) entry which is preliminary data.</text>
</comment>
<evidence type="ECO:0000256" key="4">
    <source>
        <dbReference type="RuleBase" id="RU000363"/>
    </source>
</evidence>
<name>W9WBV3_9EURO</name>
<dbReference type="PRINTS" id="PR00080">
    <property type="entry name" value="SDRFAMILY"/>
</dbReference>
<dbReference type="Gene3D" id="3.40.50.720">
    <property type="entry name" value="NAD(P)-binding Rossmann-like Domain"/>
    <property type="match status" value="1"/>
</dbReference>
<dbReference type="PROSITE" id="PS00061">
    <property type="entry name" value="ADH_SHORT"/>
    <property type="match status" value="1"/>
</dbReference>
<dbReference type="InterPro" id="IPR036291">
    <property type="entry name" value="NAD(P)-bd_dom_sf"/>
</dbReference>
<keyword evidence="3" id="KW-0560">Oxidoreductase</keyword>
<dbReference type="SUPFAM" id="SSF51735">
    <property type="entry name" value="NAD(P)-binding Rossmann-fold domains"/>
    <property type="match status" value="1"/>
</dbReference>
<dbReference type="Pfam" id="PF00106">
    <property type="entry name" value="adh_short"/>
    <property type="match status" value="1"/>
</dbReference>
<dbReference type="VEuPathDB" id="FungiDB:A1O7_02484"/>
<reference evidence="5 6" key="1">
    <citation type="submission" date="2013-03" db="EMBL/GenBank/DDBJ databases">
        <title>The Genome Sequence of Cladophialophora yegresii CBS 114405.</title>
        <authorList>
            <consortium name="The Broad Institute Genomics Platform"/>
            <person name="Cuomo C."/>
            <person name="de Hoog S."/>
            <person name="Gorbushina A."/>
            <person name="Walker B."/>
            <person name="Young S.K."/>
            <person name="Zeng Q."/>
            <person name="Gargeya S."/>
            <person name="Fitzgerald M."/>
            <person name="Haas B."/>
            <person name="Abouelleil A."/>
            <person name="Allen A.W."/>
            <person name="Alvarado L."/>
            <person name="Arachchi H.M."/>
            <person name="Berlin A.M."/>
            <person name="Chapman S.B."/>
            <person name="Gainer-Dewar J."/>
            <person name="Goldberg J."/>
            <person name="Griggs A."/>
            <person name="Gujja S."/>
            <person name="Hansen M."/>
            <person name="Howarth C."/>
            <person name="Imamovic A."/>
            <person name="Ireland A."/>
            <person name="Larimer J."/>
            <person name="McCowan C."/>
            <person name="Murphy C."/>
            <person name="Pearson M."/>
            <person name="Poon T.W."/>
            <person name="Priest M."/>
            <person name="Roberts A."/>
            <person name="Saif S."/>
            <person name="Shea T."/>
            <person name="Sisk P."/>
            <person name="Sykes S."/>
            <person name="Wortman J."/>
            <person name="Nusbaum C."/>
            <person name="Birren B."/>
        </authorList>
    </citation>
    <scope>NUCLEOTIDE SEQUENCE [LARGE SCALE GENOMIC DNA]</scope>
    <source>
        <strain evidence="5 6">CBS 114405</strain>
    </source>
</reference>
<keyword evidence="6" id="KW-1185">Reference proteome</keyword>
<dbReference type="PRINTS" id="PR00081">
    <property type="entry name" value="GDHRDH"/>
</dbReference>
<dbReference type="GO" id="GO:0016491">
    <property type="term" value="F:oxidoreductase activity"/>
    <property type="evidence" value="ECO:0007669"/>
    <property type="project" value="UniProtKB-KW"/>
</dbReference>
<organism evidence="5 6">
    <name type="scientific">Cladophialophora yegresii CBS 114405</name>
    <dbReference type="NCBI Taxonomy" id="1182544"/>
    <lineage>
        <taxon>Eukaryota</taxon>
        <taxon>Fungi</taxon>
        <taxon>Dikarya</taxon>
        <taxon>Ascomycota</taxon>
        <taxon>Pezizomycotina</taxon>
        <taxon>Eurotiomycetes</taxon>
        <taxon>Chaetothyriomycetidae</taxon>
        <taxon>Chaetothyriales</taxon>
        <taxon>Herpotrichiellaceae</taxon>
        <taxon>Cladophialophora</taxon>
    </lineage>
</organism>
<evidence type="ECO:0000313" key="5">
    <source>
        <dbReference type="EMBL" id="EXJ62051.1"/>
    </source>
</evidence>
<keyword evidence="2" id="KW-0521">NADP</keyword>
<gene>
    <name evidence="5" type="ORF">A1O7_02484</name>
</gene>